<evidence type="ECO:0000256" key="1">
    <source>
        <dbReference type="SAM" id="SignalP"/>
    </source>
</evidence>
<dbReference type="EMBL" id="JAZEWV010000007">
    <property type="protein sequence ID" value="MEE4542694.1"/>
    <property type="molecule type" value="Genomic_DNA"/>
</dbReference>
<feature type="chain" id="PRO_5047102733" description="Spore-associated protein A" evidence="1">
    <location>
        <begin position="29"/>
        <end position="153"/>
    </location>
</feature>
<keyword evidence="3" id="KW-1185">Reference proteome</keyword>
<comment type="caution">
    <text evidence="2">The sequence shown here is derived from an EMBL/GenBank/DDBJ whole genome shotgun (WGS) entry which is preliminary data.</text>
</comment>
<proteinExistence type="predicted"/>
<reference evidence="2 3" key="1">
    <citation type="submission" date="2023-12" db="EMBL/GenBank/DDBJ databases">
        <title>Streptomyces sp. V4-01.</title>
        <authorList>
            <person name="Somphong A."/>
            <person name="Phongsopitanun W."/>
        </authorList>
    </citation>
    <scope>NUCLEOTIDE SEQUENCE [LARGE SCALE GENOMIC DNA]</scope>
    <source>
        <strain evidence="2 3">V4-01</strain>
    </source>
</reference>
<name>A0ABU7PA81_9ACTN</name>
<organism evidence="2 3">
    <name type="scientific">Actinacidiphila polyblastidii</name>
    <dbReference type="NCBI Taxonomy" id="3110430"/>
    <lineage>
        <taxon>Bacteria</taxon>
        <taxon>Bacillati</taxon>
        <taxon>Actinomycetota</taxon>
        <taxon>Actinomycetes</taxon>
        <taxon>Kitasatosporales</taxon>
        <taxon>Streptomycetaceae</taxon>
        <taxon>Actinacidiphila</taxon>
    </lineage>
</organism>
<evidence type="ECO:0000313" key="2">
    <source>
        <dbReference type="EMBL" id="MEE4542694.1"/>
    </source>
</evidence>
<evidence type="ECO:0008006" key="4">
    <source>
        <dbReference type="Google" id="ProtNLM"/>
    </source>
</evidence>
<accession>A0ABU7PA81</accession>
<evidence type="ECO:0000313" key="3">
    <source>
        <dbReference type="Proteomes" id="UP001344658"/>
    </source>
</evidence>
<keyword evidence="1" id="KW-0732">Signal</keyword>
<dbReference type="RefSeq" id="WP_330794615.1">
    <property type="nucleotide sequence ID" value="NZ_JAZEWV010000007.1"/>
</dbReference>
<gene>
    <name evidence="2" type="ORF">V2S66_12035</name>
</gene>
<sequence length="153" mass="15615">MKKKIAAVVTAAAAVVAGSILVAPGADASGYGCSGTEIGTYAVRVSGGTTSYGTAHLYYDSATGDNCAVNVATAAGGYGSPHEISVYLSACKETSPNPTTCTPTGTAGSDDKTYDYYAGPVRVHAPGKCIYLYATDTFDWNFADYFSGAFHCG</sequence>
<feature type="signal peptide" evidence="1">
    <location>
        <begin position="1"/>
        <end position="28"/>
    </location>
</feature>
<protein>
    <recommendedName>
        <fullName evidence="4">Spore-associated protein A</fullName>
    </recommendedName>
</protein>
<dbReference type="Proteomes" id="UP001344658">
    <property type="component" value="Unassembled WGS sequence"/>
</dbReference>